<proteinExistence type="predicted"/>
<dbReference type="AlphaFoldDB" id="A0A934QMF8"/>
<dbReference type="Proteomes" id="UP000778970">
    <property type="component" value="Unassembled WGS sequence"/>
</dbReference>
<evidence type="ECO:0008006" key="3">
    <source>
        <dbReference type="Google" id="ProtNLM"/>
    </source>
</evidence>
<protein>
    <recommendedName>
        <fullName evidence="3">Phosphatidate cytidylyltransferase</fullName>
    </recommendedName>
</protein>
<evidence type="ECO:0000313" key="1">
    <source>
        <dbReference type="EMBL" id="MBK1699227.1"/>
    </source>
</evidence>
<evidence type="ECO:0000313" key="2">
    <source>
        <dbReference type="Proteomes" id="UP000778970"/>
    </source>
</evidence>
<comment type="caution">
    <text evidence="1">The sequence shown here is derived from an EMBL/GenBank/DDBJ whole genome shotgun (WGS) entry which is preliminary data.</text>
</comment>
<sequence>MSEGWTDLRALVVEAAETAVDAQVRAAVDALLARCRREQVVGVLFYGSSLWAPRHADLIDLYLLVDTPSATGFGPVLAGLNRLLPPNVIYLETTVCKDGTLVGAKVAVVTWTQFARGTAGRSATPSIWARFAQPCRLIYARDEATRSAILDALTAATVSFHRKLLGILPDRTTPHDLWQAGLTETYARELRSEAPARARAIVAAGGTALTARTPTAIRCLSPHASLSDDGRVRVHLTRWQRGRAQLASQVARPAGKVLSLARAIKATFTFDGGVDYVCAKIERHSGVAVRPTPFQRRHPLIGGWPLLWRIYRAGGLR</sequence>
<dbReference type="RefSeq" id="WP_051432279.1">
    <property type="nucleotide sequence ID" value="NZ_NRRE01000035.1"/>
</dbReference>
<reference evidence="1" key="1">
    <citation type="submission" date="2017-08" db="EMBL/GenBank/DDBJ databases">
        <authorList>
            <person name="Imhoff J.F."/>
            <person name="Rahn T."/>
            <person name="Kuenzel S."/>
            <person name="Neulinger S.C."/>
        </authorList>
    </citation>
    <scope>NUCLEOTIDE SEQUENCE</scope>
    <source>
        <strain evidence="1">DSM 9154</strain>
    </source>
</reference>
<gene>
    <name evidence="1" type="ORF">CKO21_18430</name>
</gene>
<accession>A0A934QMF8</accession>
<dbReference type="EMBL" id="NRRE01000035">
    <property type="protein sequence ID" value="MBK1699227.1"/>
    <property type="molecule type" value="Genomic_DNA"/>
</dbReference>
<organism evidence="1 2">
    <name type="scientific">Rhodovibrio salinarum</name>
    <dbReference type="NCBI Taxonomy" id="1087"/>
    <lineage>
        <taxon>Bacteria</taxon>
        <taxon>Pseudomonadati</taxon>
        <taxon>Pseudomonadota</taxon>
        <taxon>Alphaproteobacteria</taxon>
        <taxon>Rhodospirillales</taxon>
        <taxon>Rhodovibrionaceae</taxon>
        <taxon>Rhodovibrio</taxon>
    </lineage>
</organism>
<name>A0A934QMF8_9PROT</name>
<reference evidence="1" key="2">
    <citation type="journal article" date="2020" name="Microorganisms">
        <title>Osmotic Adaptation and Compatible Solute Biosynthesis of Phototrophic Bacteria as Revealed from Genome Analyses.</title>
        <authorList>
            <person name="Imhoff J.F."/>
            <person name="Rahn T."/>
            <person name="Kunzel S."/>
            <person name="Keller A."/>
            <person name="Neulinger S.C."/>
        </authorList>
    </citation>
    <scope>NUCLEOTIDE SEQUENCE</scope>
    <source>
        <strain evidence="1">DSM 9154</strain>
    </source>
</reference>
<keyword evidence="2" id="KW-1185">Reference proteome</keyword>